<dbReference type="AlphaFoldDB" id="A0A9P4MNJ0"/>
<protein>
    <submittedName>
        <fullName evidence="2">Uncharacterized protein</fullName>
    </submittedName>
</protein>
<organism evidence="2 3">
    <name type="scientific">Delitschia confertaspora ATCC 74209</name>
    <dbReference type="NCBI Taxonomy" id="1513339"/>
    <lineage>
        <taxon>Eukaryota</taxon>
        <taxon>Fungi</taxon>
        <taxon>Dikarya</taxon>
        <taxon>Ascomycota</taxon>
        <taxon>Pezizomycotina</taxon>
        <taxon>Dothideomycetes</taxon>
        <taxon>Pleosporomycetidae</taxon>
        <taxon>Pleosporales</taxon>
        <taxon>Delitschiaceae</taxon>
        <taxon>Delitschia</taxon>
    </lineage>
</organism>
<feature type="compositionally biased region" description="Basic and acidic residues" evidence="1">
    <location>
        <begin position="204"/>
        <end position="224"/>
    </location>
</feature>
<evidence type="ECO:0000313" key="3">
    <source>
        <dbReference type="Proteomes" id="UP000799536"/>
    </source>
</evidence>
<keyword evidence="3" id="KW-1185">Reference proteome</keyword>
<comment type="caution">
    <text evidence="2">The sequence shown here is derived from an EMBL/GenBank/DDBJ whole genome shotgun (WGS) entry which is preliminary data.</text>
</comment>
<dbReference type="EMBL" id="ML994272">
    <property type="protein sequence ID" value="KAF2197151.1"/>
    <property type="molecule type" value="Genomic_DNA"/>
</dbReference>
<feature type="compositionally biased region" description="Polar residues" evidence="1">
    <location>
        <begin position="162"/>
        <end position="172"/>
    </location>
</feature>
<sequence length="483" mass="53617">MFLEIDTRFPDSPDFSTAEFKDTIRKIEEKKRKLEDDIHRYIQKKQDQLHKYEQELLDQRQAMNGATLQSEGDANSAHHLQSPTSAVPPVSINPEINIPTETSEFEEDAARRIKHTRVQKREQELRGVVTPFFLPLLEGHYDSPPKKKRSRSRSNEGALETAKSSDLRSSSPGKDAETVTGHQRSRSRSEEIGTGKLQSVAEGLGREEGSQSRQHPEKEKDIKPRRPSIKKSSLRRPNTPRERRKRVSLVIDNQIVHPSDNIMFAASAPSEAAYSSSSASTSQIDESALDPRLLEPLPHYEHKPVNHSLPLPVTLDSIMRDDDLAASPPPLEPPPPQTATRTFLDPSPPIETPANLPPYSTSEHIYATSPIAVAELEMNDPIPVPGPQSSYVGGFSGSNIDSVNQRGSYGYPSSLGASYMESYMQSRPLSVRIAATEKARLSEEEKQELSRREQEDDDMDMGGGGMDNGDDEGMGIMGGMEGF</sequence>
<dbReference type="OrthoDB" id="5326588at2759"/>
<feature type="compositionally biased region" description="Polar residues" evidence="1">
    <location>
        <begin position="61"/>
        <end position="85"/>
    </location>
</feature>
<accession>A0A9P4MNJ0</accession>
<feature type="region of interest" description="Disordered" evidence="1">
    <location>
        <begin position="136"/>
        <end position="252"/>
    </location>
</feature>
<gene>
    <name evidence="2" type="ORF">GQ43DRAFT_475699</name>
</gene>
<feature type="compositionally biased region" description="Basic and acidic residues" evidence="1">
    <location>
        <begin position="437"/>
        <end position="454"/>
    </location>
</feature>
<evidence type="ECO:0000313" key="2">
    <source>
        <dbReference type="EMBL" id="KAF2197151.1"/>
    </source>
</evidence>
<feature type="region of interest" description="Disordered" evidence="1">
    <location>
        <begin position="58"/>
        <end position="110"/>
    </location>
</feature>
<name>A0A9P4MNJ0_9PLEO</name>
<reference evidence="2" key="1">
    <citation type="journal article" date="2020" name="Stud. Mycol.">
        <title>101 Dothideomycetes genomes: a test case for predicting lifestyles and emergence of pathogens.</title>
        <authorList>
            <person name="Haridas S."/>
            <person name="Albert R."/>
            <person name="Binder M."/>
            <person name="Bloem J."/>
            <person name="Labutti K."/>
            <person name="Salamov A."/>
            <person name="Andreopoulos B."/>
            <person name="Baker S."/>
            <person name="Barry K."/>
            <person name="Bills G."/>
            <person name="Bluhm B."/>
            <person name="Cannon C."/>
            <person name="Castanera R."/>
            <person name="Culley D."/>
            <person name="Daum C."/>
            <person name="Ezra D."/>
            <person name="Gonzalez J."/>
            <person name="Henrissat B."/>
            <person name="Kuo A."/>
            <person name="Liang C."/>
            <person name="Lipzen A."/>
            <person name="Lutzoni F."/>
            <person name="Magnuson J."/>
            <person name="Mondo S."/>
            <person name="Nolan M."/>
            <person name="Ohm R."/>
            <person name="Pangilinan J."/>
            <person name="Park H.-J."/>
            <person name="Ramirez L."/>
            <person name="Alfaro M."/>
            <person name="Sun H."/>
            <person name="Tritt A."/>
            <person name="Yoshinaga Y."/>
            <person name="Zwiers L.-H."/>
            <person name="Turgeon B."/>
            <person name="Goodwin S."/>
            <person name="Spatafora J."/>
            <person name="Crous P."/>
            <person name="Grigoriev I."/>
        </authorList>
    </citation>
    <scope>NUCLEOTIDE SEQUENCE</scope>
    <source>
        <strain evidence="2">ATCC 74209</strain>
    </source>
</reference>
<dbReference type="Proteomes" id="UP000799536">
    <property type="component" value="Unassembled WGS sequence"/>
</dbReference>
<feature type="region of interest" description="Disordered" evidence="1">
    <location>
        <begin position="437"/>
        <end position="483"/>
    </location>
</feature>
<feature type="region of interest" description="Disordered" evidence="1">
    <location>
        <begin position="321"/>
        <end position="349"/>
    </location>
</feature>
<evidence type="ECO:0000256" key="1">
    <source>
        <dbReference type="SAM" id="MobiDB-lite"/>
    </source>
</evidence>
<proteinExistence type="predicted"/>
<feature type="compositionally biased region" description="Basic residues" evidence="1">
    <location>
        <begin position="225"/>
        <end position="234"/>
    </location>
</feature>
<feature type="compositionally biased region" description="Pro residues" evidence="1">
    <location>
        <begin position="327"/>
        <end position="337"/>
    </location>
</feature>